<accession>A0AAQ4EF12</accession>
<dbReference type="Proteomes" id="UP001321473">
    <property type="component" value="Unassembled WGS sequence"/>
</dbReference>
<dbReference type="AlphaFoldDB" id="A0AAQ4EF12"/>
<evidence type="ECO:0000313" key="1">
    <source>
        <dbReference type="EMBL" id="KAK8773244.1"/>
    </source>
</evidence>
<organism evidence="1 2">
    <name type="scientific">Amblyomma americanum</name>
    <name type="common">Lone star tick</name>
    <dbReference type="NCBI Taxonomy" id="6943"/>
    <lineage>
        <taxon>Eukaryota</taxon>
        <taxon>Metazoa</taxon>
        <taxon>Ecdysozoa</taxon>
        <taxon>Arthropoda</taxon>
        <taxon>Chelicerata</taxon>
        <taxon>Arachnida</taxon>
        <taxon>Acari</taxon>
        <taxon>Parasitiformes</taxon>
        <taxon>Ixodida</taxon>
        <taxon>Ixodoidea</taxon>
        <taxon>Ixodidae</taxon>
        <taxon>Amblyomminae</taxon>
        <taxon>Amblyomma</taxon>
    </lineage>
</organism>
<evidence type="ECO:0000313" key="2">
    <source>
        <dbReference type="Proteomes" id="UP001321473"/>
    </source>
</evidence>
<reference evidence="1 2" key="1">
    <citation type="journal article" date="2023" name="Arcadia Sci">
        <title>De novo assembly of a long-read Amblyomma americanum tick genome.</title>
        <authorList>
            <person name="Chou S."/>
            <person name="Poskanzer K.E."/>
            <person name="Rollins M."/>
            <person name="Thuy-Boun P.S."/>
        </authorList>
    </citation>
    <scope>NUCLEOTIDE SEQUENCE [LARGE SCALE GENOMIC DNA]</scope>
    <source>
        <strain evidence="1">F_SG_1</strain>
        <tissue evidence="1">Salivary glands</tissue>
    </source>
</reference>
<sequence length="96" mass="10826">MQDTMGFFMDRRDFRNNGPQCRLSMDAMARAVSSFSLPREQVFPPGSVNHETRLVLLSSLRLEGRWKSRFAVSRQSFLSAPADKTGGFSRPHHPAG</sequence>
<dbReference type="EMBL" id="JARKHS020017172">
    <property type="protein sequence ID" value="KAK8773244.1"/>
    <property type="molecule type" value="Genomic_DNA"/>
</dbReference>
<comment type="caution">
    <text evidence="1">The sequence shown here is derived from an EMBL/GenBank/DDBJ whole genome shotgun (WGS) entry which is preliminary data.</text>
</comment>
<name>A0AAQ4EF12_AMBAM</name>
<protein>
    <recommendedName>
        <fullName evidence="3">Serine protease inhibitor</fullName>
    </recommendedName>
</protein>
<proteinExistence type="predicted"/>
<gene>
    <name evidence="1" type="ORF">V5799_012226</name>
</gene>
<keyword evidence="2" id="KW-1185">Reference proteome</keyword>
<evidence type="ECO:0008006" key="3">
    <source>
        <dbReference type="Google" id="ProtNLM"/>
    </source>
</evidence>